<gene>
    <name evidence="3" type="ORF">HINF_LOCUS22503</name>
    <name evidence="4" type="ORF">HINF_LOCUS27117</name>
</gene>
<accession>A0AA86UAC6</accession>
<feature type="compositionally biased region" description="Basic and acidic residues" evidence="1">
    <location>
        <begin position="1395"/>
        <end position="1418"/>
    </location>
</feature>
<evidence type="ECO:0000313" key="4">
    <source>
        <dbReference type="EMBL" id="CAL6019795.1"/>
    </source>
</evidence>
<protein>
    <submittedName>
        <fullName evidence="3">Putative</fullName>
    </submittedName>
</protein>
<dbReference type="Pfam" id="PF00078">
    <property type="entry name" value="RVT_1"/>
    <property type="match status" value="1"/>
</dbReference>
<dbReference type="GO" id="GO:0005829">
    <property type="term" value="C:cytosol"/>
    <property type="evidence" value="ECO:0007669"/>
    <property type="project" value="TreeGrafter"/>
</dbReference>
<feature type="compositionally biased region" description="Basic and acidic residues" evidence="1">
    <location>
        <begin position="1252"/>
        <end position="1262"/>
    </location>
</feature>
<name>A0AA86UAC6_9EUKA</name>
<feature type="compositionally biased region" description="Basic and acidic residues" evidence="1">
    <location>
        <begin position="1337"/>
        <end position="1384"/>
    </location>
</feature>
<dbReference type="PANTHER" id="PTHR45834:SF3">
    <property type="entry name" value="RHO GUANINE NUCLEOTIDE EXCHANGE FACTOR 3, ISOFORM L"/>
    <property type="match status" value="1"/>
</dbReference>
<feature type="region of interest" description="Disordered" evidence="1">
    <location>
        <begin position="298"/>
        <end position="357"/>
    </location>
</feature>
<organism evidence="3">
    <name type="scientific">Hexamita inflata</name>
    <dbReference type="NCBI Taxonomy" id="28002"/>
    <lineage>
        <taxon>Eukaryota</taxon>
        <taxon>Metamonada</taxon>
        <taxon>Diplomonadida</taxon>
        <taxon>Hexamitidae</taxon>
        <taxon>Hexamitinae</taxon>
        <taxon>Hexamita</taxon>
    </lineage>
</organism>
<proteinExistence type="predicted"/>
<dbReference type="InterPro" id="IPR053086">
    <property type="entry name" value="RhoGEF_domain"/>
</dbReference>
<feature type="compositionally biased region" description="Polar residues" evidence="1">
    <location>
        <begin position="1385"/>
        <end position="1394"/>
    </location>
</feature>
<feature type="region of interest" description="Disordered" evidence="1">
    <location>
        <begin position="1224"/>
        <end position="1283"/>
    </location>
</feature>
<keyword evidence="5" id="KW-1185">Reference proteome</keyword>
<dbReference type="Proteomes" id="UP001642409">
    <property type="component" value="Unassembled WGS sequence"/>
</dbReference>
<evidence type="ECO:0000259" key="2">
    <source>
        <dbReference type="PROSITE" id="PS50878"/>
    </source>
</evidence>
<feature type="compositionally biased region" description="Low complexity" evidence="1">
    <location>
        <begin position="329"/>
        <end position="357"/>
    </location>
</feature>
<feature type="compositionally biased region" description="Polar residues" evidence="1">
    <location>
        <begin position="298"/>
        <end position="313"/>
    </location>
</feature>
<dbReference type="GO" id="GO:0005085">
    <property type="term" value="F:guanyl-nucleotide exchange factor activity"/>
    <property type="evidence" value="ECO:0007669"/>
    <property type="project" value="TreeGrafter"/>
</dbReference>
<dbReference type="PROSITE" id="PS50878">
    <property type="entry name" value="RT_POL"/>
    <property type="match status" value="1"/>
</dbReference>
<dbReference type="EMBL" id="CAXDID020000084">
    <property type="protein sequence ID" value="CAL6019795.1"/>
    <property type="molecule type" value="Genomic_DNA"/>
</dbReference>
<evidence type="ECO:0000313" key="3">
    <source>
        <dbReference type="EMBL" id="CAI9934858.1"/>
    </source>
</evidence>
<feature type="domain" description="Reverse transcriptase" evidence="2">
    <location>
        <begin position="557"/>
        <end position="794"/>
    </location>
</feature>
<dbReference type="PANTHER" id="PTHR45834">
    <property type="entry name" value="RHO GUANINE NUCLEOTIDE EXCHANGE FACTOR 9-RELATED"/>
    <property type="match status" value="1"/>
</dbReference>
<dbReference type="InterPro" id="IPR000477">
    <property type="entry name" value="RT_dom"/>
</dbReference>
<comment type="caution">
    <text evidence="3">The sequence shown here is derived from an EMBL/GenBank/DDBJ whole genome shotgun (WGS) entry which is preliminary data.</text>
</comment>
<sequence>MAREIIISQNSGKPPHKQKIFRKCLYLLKHHTTRRLKLSWKRKKRPQILSAKTCPASNLYLTTRYLNIKLLRLTKNSTQHLCAKKCQKESEKDAIPELLAVPKPADGKDEFQQPNKLEPPPFELPKAENQELRDFPKEKMHVLIDTICGHGCKTTTRKFEEIPTNPLNNVDLVQTQRECILVSKQEIATEMEKIQRAYKSRNLHIKCPVPNCKYSFNQVYDLMCHFQDNYKSHDIKLISNIREMIVKKLDSHNLKNQKFNNYLLCINCQCPFRDLKAAITHQQKCIFYHEIVRATDQQNTPQDSEGGEANNQSGEKRRPERPKTSAKGNNNSKNPNTNNPPNNPSSNNNGNNDNPTIIYSSIVKSSKYSVHELSKYCNAEDELAIRERAEEIILKFVHAPQMHRHQWTNSQGVSHGLKAIQMASKRQSIRLSLEQKTILCSASTTTDLVAQSHIERYNVGEKHVILTPEQTQELDVKHFSQTKPAVTIHVPARGEDTVVQSQAPLFKIEEVETQIQQMYEYTSAGESGFGNLHLKYAHKACDRLLIQMFKQGFNQIHEAVTIKDKSKLYKSRVVYIDKHKLDSAGKHDYRPVQVQEALLSCYHSMLKRRLVSKIKINQNQFAITLSGMLLAKHKLALAIEGGLVAIKFDVKRAFSSVRHELIERMLIEQGVSNIDSRYIMNQIKARRSNNFHQLQVGINQGCNLSTILYCGFSNQIMEKTQAAKDQNGNSYKFALGFIDDMVVVTTPDKIQQTINETIALYKEMHLEVNTEKCECTHPNFFNKSGIVNFLGQDFGKTAKPLAKQITDNLKKKFDGYAKLDIPNKDKLLLFCQCIVSACNYGPLLDVAEHCAENKQLYQEIDKQLMADMEEILHSNTSSDALQKFAFDFKCQGGLGIILPGAYYDQMKVDQIQKIDYYIRENGDQITKSKLEQIIGKINAKMTKSKNFFRDTRKEMKIQEKMSIQVDDTVPKPGYTLLGRRRMDNTAFQYMINWVFNNVRDTPIPEICELCKKPYKEGHEQDCKKINELNIAAHDRFANFLERILRKRYQARKVCKDNDNRLEDRTKPDISIVVNGVQIYLDIGITWDLDKYYALIEQHYRDKKDQNGNPLKIIPIIIGKNLTIHQKSREFLEELRVNFETIYEEIGYMISTSQTHRAELMYRKKVVQRGEKHSEIDVEKPSANRFVSLADSDVQFKHTDNYGKIFDYLHEKGMMKVATQSPIKEVSAKPRQKNFEKAHKTKTKKKSTQTAEKGNDKLEDTSTKKKPGKPTQTKVIPNAKGNDKKIQSLKEKIAKLQRELQSQFDTAAVVMRKFKETKKKHDDKKITQKTNNAEAQPENEKTEVSQKAEPTKNIEEKAPDKTKLQDAQKQKEKKPPVQKSQDQKTTKMPQSNAKSPQKETQKKKEDKQPVLEKPVEQPKDGLSIIGFTRYFNFG</sequence>
<evidence type="ECO:0000256" key="1">
    <source>
        <dbReference type="SAM" id="MobiDB-lite"/>
    </source>
</evidence>
<feature type="region of interest" description="Disordered" evidence="1">
    <location>
        <begin position="104"/>
        <end position="127"/>
    </location>
</feature>
<dbReference type="EMBL" id="CATOUU010000590">
    <property type="protein sequence ID" value="CAI9934858.1"/>
    <property type="molecule type" value="Genomic_DNA"/>
</dbReference>
<feature type="region of interest" description="Disordered" evidence="1">
    <location>
        <begin position="1314"/>
        <end position="1433"/>
    </location>
</feature>
<reference evidence="3" key="1">
    <citation type="submission" date="2023-06" db="EMBL/GenBank/DDBJ databases">
        <authorList>
            <person name="Kurt Z."/>
        </authorList>
    </citation>
    <scope>NUCLEOTIDE SEQUENCE</scope>
</reference>
<reference evidence="4 5" key="2">
    <citation type="submission" date="2024-07" db="EMBL/GenBank/DDBJ databases">
        <authorList>
            <person name="Akdeniz Z."/>
        </authorList>
    </citation>
    <scope>NUCLEOTIDE SEQUENCE [LARGE SCALE GENOMIC DNA]</scope>
</reference>
<feature type="compositionally biased region" description="Basic and acidic residues" evidence="1">
    <location>
        <begin position="314"/>
        <end position="323"/>
    </location>
</feature>
<evidence type="ECO:0000313" key="5">
    <source>
        <dbReference type="Proteomes" id="UP001642409"/>
    </source>
</evidence>